<dbReference type="InterPro" id="IPR024726">
    <property type="entry name" value="FhuF_C"/>
</dbReference>
<organism evidence="2 3">
    <name type="scientific">Jiangella alba</name>
    <dbReference type="NCBI Taxonomy" id="561176"/>
    <lineage>
        <taxon>Bacteria</taxon>
        <taxon>Bacillati</taxon>
        <taxon>Actinomycetota</taxon>
        <taxon>Actinomycetes</taxon>
        <taxon>Jiangellales</taxon>
        <taxon>Jiangellaceae</taxon>
        <taxon>Jiangella</taxon>
    </lineage>
</organism>
<name>A0A1H5LCD6_9ACTN</name>
<dbReference type="Pfam" id="PF11575">
    <property type="entry name" value="FhuF_C"/>
    <property type="match status" value="1"/>
</dbReference>
<dbReference type="OrthoDB" id="3290158at2"/>
<dbReference type="AlphaFoldDB" id="A0A1H5LCD6"/>
<evidence type="ECO:0000259" key="1">
    <source>
        <dbReference type="Pfam" id="PF11575"/>
    </source>
</evidence>
<evidence type="ECO:0000313" key="2">
    <source>
        <dbReference type="EMBL" id="SEE74041.1"/>
    </source>
</evidence>
<keyword evidence="3" id="KW-1185">Reference proteome</keyword>
<feature type="domain" description="Ferric siderophore reductase C-terminal" evidence="1">
    <location>
        <begin position="183"/>
        <end position="203"/>
    </location>
</feature>
<evidence type="ECO:0000313" key="3">
    <source>
        <dbReference type="Proteomes" id="UP000181980"/>
    </source>
</evidence>
<sequence>MGDPEAVVRRVRARTPYYVLRVGAEAAGRPTADLRDPDVAAELIGEMGRRIGAAEARVAVSTLFLGYASRLWCLAIGTAELTGHGLDLDPDALGWSSSRGTLTLHCRTPRLGATPAEEVVDRQLTPLVGAWSRWIAPGALWGNAASALRAAGAVLGPAAMSPAEEALAHPLLAGRLEPGTSRRRSCCLFYRARPGAYCGDCPLPRHTPARGPA</sequence>
<dbReference type="Proteomes" id="UP000181980">
    <property type="component" value="Unassembled WGS sequence"/>
</dbReference>
<dbReference type="STRING" id="561176.SAMN04488561_2498"/>
<proteinExistence type="predicted"/>
<gene>
    <name evidence="2" type="ORF">SAMN04488561_2498</name>
</gene>
<dbReference type="EMBL" id="FNUC01000003">
    <property type="protein sequence ID" value="SEE74041.1"/>
    <property type="molecule type" value="Genomic_DNA"/>
</dbReference>
<accession>A0A1H5LCD6</accession>
<dbReference type="GO" id="GO:0051537">
    <property type="term" value="F:2 iron, 2 sulfur cluster binding"/>
    <property type="evidence" value="ECO:0007669"/>
    <property type="project" value="InterPro"/>
</dbReference>
<protein>
    <submittedName>
        <fullName evidence="2">FhuF 2Fe-2S C-terminal domain-containing protein</fullName>
    </submittedName>
</protein>
<reference evidence="3" key="1">
    <citation type="submission" date="2016-10" db="EMBL/GenBank/DDBJ databases">
        <authorList>
            <person name="Varghese N."/>
            <person name="Submissions S."/>
        </authorList>
    </citation>
    <scope>NUCLEOTIDE SEQUENCE [LARGE SCALE GENOMIC DNA]</scope>
    <source>
        <strain evidence="3">DSM 45237</strain>
    </source>
</reference>
<dbReference type="RefSeq" id="WP_069115087.1">
    <property type="nucleotide sequence ID" value="NZ_FNUC01000003.1"/>
</dbReference>